<feature type="region of interest" description="Disordered" evidence="5">
    <location>
        <begin position="266"/>
        <end position="296"/>
    </location>
</feature>
<feature type="transmembrane region" description="Helical" evidence="6">
    <location>
        <begin position="506"/>
        <end position="525"/>
    </location>
</feature>
<proteinExistence type="predicted"/>
<dbReference type="InterPro" id="IPR036259">
    <property type="entry name" value="MFS_trans_sf"/>
</dbReference>
<feature type="transmembrane region" description="Helical" evidence="6">
    <location>
        <begin position="450"/>
        <end position="471"/>
    </location>
</feature>
<keyword evidence="4 6" id="KW-0472">Membrane</keyword>
<protein>
    <submittedName>
        <fullName evidence="7">Major facilitator superfamily domain-containing protein</fullName>
    </submittedName>
</protein>
<gene>
    <name evidence="7" type="ORF">BDY21DRAFT_346494</name>
</gene>
<dbReference type="PANTHER" id="PTHR21576">
    <property type="entry name" value="UNCHARACTERIZED NODULIN-LIKE PROTEIN"/>
    <property type="match status" value="1"/>
</dbReference>
<dbReference type="Proteomes" id="UP000799766">
    <property type="component" value="Unassembled WGS sequence"/>
</dbReference>
<feature type="region of interest" description="Disordered" evidence="5">
    <location>
        <begin position="207"/>
        <end position="253"/>
    </location>
</feature>
<dbReference type="GO" id="GO:0000329">
    <property type="term" value="C:fungal-type vacuole membrane"/>
    <property type="evidence" value="ECO:0007669"/>
    <property type="project" value="TreeGrafter"/>
</dbReference>
<name>A0A6A6P0D7_9PEZI</name>
<feature type="transmembrane region" description="Helical" evidence="6">
    <location>
        <begin position="12"/>
        <end position="30"/>
    </location>
</feature>
<evidence type="ECO:0000256" key="3">
    <source>
        <dbReference type="ARBA" id="ARBA00022989"/>
    </source>
</evidence>
<evidence type="ECO:0000313" key="7">
    <source>
        <dbReference type="EMBL" id="KAF2456923.1"/>
    </source>
</evidence>
<evidence type="ECO:0000256" key="2">
    <source>
        <dbReference type="ARBA" id="ARBA00022692"/>
    </source>
</evidence>
<keyword evidence="3 6" id="KW-1133">Transmembrane helix</keyword>
<feature type="transmembrane region" description="Helical" evidence="6">
    <location>
        <begin position="416"/>
        <end position="438"/>
    </location>
</feature>
<dbReference type="EMBL" id="MU001682">
    <property type="protein sequence ID" value="KAF2456923.1"/>
    <property type="molecule type" value="Genomic_DNA"/>
</dbReference>
<organism evidence="7 8">
    <name type="scientific">Lineolata rhizophorae</name>
    <dbReference type="NCBI Taxonomy" id="578093"/>
    <lineage>
        <taxon>Eukaryota</taxon>
        <taxon>Fungi</taxon>
        <taxon>Dikarya</taxon>
        <taxon>Ascomycota</taxon>
        <taxon>Pezizomycotina</taxon>
        <taxon>Dothideomycetes</taxon>
        <taxon>Dothideomycetes incertae sedis</taxon>
        <taxon>Lineolatales</taxon>
        <taxon>Lineolataceae</taxon>
        <taxon>Lineolata</taxon>
    </lineage>
</organism>
<dbReference type="AlphaFoldDB" id="A0A6A6P0D7"/>
<feature type="transmembrane region" description="Helical" evidence="6">
    <location>
        <begin position="389"/>
        <end position="410"/>
    </location>
</feature>
<feature type="transmembrane region" description="Helical" evidence="6">
    <location>
        <begin position="172"/>
        <end position="191"/>
    </location>
</feature>
<dbReference type="Gene3D" id="1.20.1250.20">
    <property type="entry name" value="MFS general substrate transporter like domains"/>
    <property type="match status" value="1"/>
</dbReference>
<evidence type="ECO:0000256" key="5">
    <source>
        <dbReference type="SAM" id="MobiDB-lite"/>
    </source>
</evidence>
<comment type="subcellular location">
    <subcellularLocation>
        <location evidence="1">Membrane</location>
        <topology evidence="1">Multi-pass membrane protein</topology>
    </subcellularLocation>
</comment>
<reference evidence="7" key="1">
    <citation type="journal article" date="2020" name="Stud. Mycol.">
        <title>101 Dothideomycetes genomes: a test case for predicting lifestyles and emergence of pathogens.</title>
        <authorList>
            <person name="Haridas S."/>
            <person name="Albert R."/>
            <person name="Binder M."/>
            <person name="Bloem J."/>
            <person name="Labutti K."/>
            <person name="Salamov A."/>
            <person name="Andreopoulos B."/>
            <person name="Baker S."/>
            <person name="Barry K."/>
            <person name="Bills G."/>
            <person name="Bluhm B."/>
            <person name="Cannon C."/>
            <person name="Castanera R."/>
            <person name="Culley D."/>
            <person name="Daum C."/>
            <person name="Ezra D."/>
            <person name="Gonzalez J."/>
            <person name="Henrissat B."/>
            <person name="Kuo A."/>
            <person name="Liang C."/>
            <person name="Lipzen A."/>
            <person name="Lutzoni F."/>
            <person name="Magnuson J."/>
            <person name="Mondo S."/>
            <person name="Nolan M."/>
            <person name="Ohm R."/>
            <person name="Pangilinan J."/>
            <person name="Park H.-J."/>
            <person name="Ramirez L."/>
            <person name="Alfaro M."/>
            <person name="Sun H."/>
            <person name="Tritt A."/>
            <person name="Yoshinaga Y."/>
            <person name="Zwiers L.-H."/>
            <person name="Turgeon B."/>
            <person name="Goodwin S."/>
            <person name="Spatafora J."/>
            <person name="Crous P."/>
            <person name="Grigoriev I."/>
        </authorList>
    </citation>
    <scope>NUCLEOTIDE SEQUENCE</scope>
    <source>
        <strain evidence="7">ATCC 16933</strain>
    </source>
</reference>
<dbReference type="OrthoDB" id="410267at2759"/>
<dbReference type="PANTHER" id="PTHR21576:SF158">
    <property type="entry name" value="RIBOSOMAL RNA-PROCESSING PROTEIN 12-LIKE CONSERVED DOMAIN-CONTAINING PROTEIN"/>
    <property type="match status" value="1"/>
</dbReference>
<keyword evidence="8" id="KW-1185">Reference proteome</keyword>
<accession>A0A6A6P0D7</accession>
<dbReference type="SUPFAM" id="SSF103473">
    <property type="entry name" value="MFS general substrate transporter"/>
    <property type="match status" value="1"/>
</dbReference>
<dbReference type="GO" id="GO:0022857">
    <property type="term" value="F:transmembrane transporter activity"/>
    <property type="evidence" value="ECO:0007669"/>
    <property type="project" value="InterPro"/>
</dbReference>
<dbReference type="InterPro" id="IPR011701">
    <property type="entry name" value="MFS"/>
</dbReference>
<evidence type="ECO:0000256" key="4">
    <source>
        <dbReference type="ARBA" id="ARBA00023136"/>
    </source>
</evidence>
<evidence type="ECO:0000313" key="8">
    <source>
        <dbReference type="Proteomes" id="UP000799766"/>
    </source>
</evidence>
<keyword evidence="2 6" id="KW-0812">Transmembrane</keyword>
<feature type="transmembrane region" description="Helical" evidence="6">
    <location>
        <begin position="77"/>
        <end position="93"/>
    </location>
</feature>
<dbReference type="Pfam" id="PF07690">
    <property type="entry name" value="MFS_1"/>
    <property type="match status" value="1"/>
</dbReference>
<sequence length="546" mass="58232">MADKAHFKTRVVSVVAATTISLACGTNYAYSAWGPQFAERMKLSATQSNLIGAAGNVGMYASGIPVGLLVDSKGPTPSVLLGSIALGAGYFPIKKAFDGGAGSMSVSLLCFLSFLTGMGSCASFSASIKTSALNWPHHRGTATGLPLSAFGLSALFFTLISRLAFPDDTSNLLLFLAIGTFCMVFGGMFFLRVVPQPQTAYAALPTSDSDVSGVERGFRRDSNRLKRTKSGGSKRSLAGSAQDDPAAPDDRENVTVVPAAGDDLDERSSLMSKSSSGPGDIEADERPAGKSTHSHKPDVTGLALLKHLDFWKLWVMMGLLTGVGLMTINNIGNDVNALWSHYDDSVSKSFIVERQLDHVTIISLMSFIGRLLSGIGSDLLVKRLHLSRFWCVITSASIFAGAQLVAINLLNPHLLFFLSGLTGLAYGVLFGVYPALVADAFGVAGLSLNWGFMTLAPVISGNVFNLCYGAFFDARSERESGGKPGDEGKGQGELVCRDGRECYRQAYVVTLVSSVVGVAVGLWCVHHEWSVRRRLEKEEEEEAHRA</sequence>
<feature type="transmembrane region" description="Helical" evidence="6">
    <location>
        <begin position="358"/>
        <end position="377"/>
    </location>
</feature>
<evidence type="ECO:0000256" key="6">
    <source>
        <dbReference type="SAM" id="Phobius"/>
    </source>
</evidence>
<feature type="transmembrane region" description="Helical" evidence="6">
    <location>
        <begin position="313"/>
        <end position="332"/>
    </location>
</feature>
<evidence type="ECO:0000256" key="1">
    <source>
        <dbReference type="ARBA" id="ARBA00004141"/>
    </source>
</evidence>
<dbReference type="PROSITE" id="PS51257">
    <property type="entry name" value="PROKAR_LIPOPROTEIN"/>
    <property type="match status" value="1"/>
</dbReference>
<feature type="transmembrane region" description="Helical" evidence="6">
    <location>
        <begin position="105"/>
        <end position="128"/>
    </location>
</feature>
<feature type="transmembrane region" description="Helical" evidence="6">
    <location>
        <begin position="140"/>
        <end position="160"/>
    </location>
</feature>